<evidence type="ECO:0000256" key="3">
    <source>
        <dbReference type="ARBA" id="ARBA00023157"/>
    </source>
</evidence>
<gene>
    <name evidence="7" type="ORF">N0F65_007868</name>
</gene>
<dbReference type="Pfam" id="PF00112">
    <property type="entry name" value="Peptidase_C1"/>
    <property type="match status" value="1"/>
</dbReference>
<keyword evidence="4" id="KW-1133">Transmembrane helix</keyword>
<keyword evidence="4" id="KW-0472">Membrane</keyword>
<sequence length="511" mass="56111">MLWRVYFTAALVAMVGALAGELNDAHRRQLEAAQATVDAFRTRLHGKHAPLTHSERRLVGPPRASVHSRASAIRRTAQVLAEHNNDPERSRSFVLGWNELSDLKDEEYSSFLRSRPQVMSSRELKGSFERRAHSAASKNDTVVKSPILKANESEVQMAPKNLSWITIKDGKYMTPVKNQGTCGSCWAFSVVSVIESRYAIEHEVPASPLSVEQLLSCSSNLDHVRARFSEEDLIASSDGCDGGMPYLAYVYMDKSSPHGIACESQYPYVMATSSPDLACVKPKASDVAVQWEDGESGFVVVKSDSEDALIQALQSGPVSANVDALSDGFRHYAGGIYNAKDCASDGKTVNHAVVLVGYGETEEGEKYWIIRNTWGTMWGENGYMRITRGNSHLSEHGPCNLYLYSSFPKGLGSNISPGQDGSVCPTKEIKLTALPAANLLGLKTIQMLMFCVCSLLCVIAGMVVYIVSELAHKRREAAGDITYEYNYSRWVLPTREQIAVALAKRNNIQGV</sequence>
<dbReference type="PRINTS" id="PR00705">
    <property type="entry name" value="PAPAIN"/>
</dbReference>
<dbReference type="InterPro" id="IPR025660">
    <property type="entry name" value="Pept_his_AS"/>
</dbReference>
<accession>A0AAV2Z4B6</accession>
<comment type="similarity">
    <text evidence="1">Belongs to the peptidase C1 family.</text>
</comment>
<feature type="domain" description="Peptidase C1A papain C-terminal" evidence="6">
    <location>
        <begin position="158"/>
        <end position="409"/>
    </location>
</feature>
<feature type="signal peptide" evidence="5">
    <location>
        <begin position="1"/>
        <end position="19"/>
    </location>
</feature>
<dbReference type="GO" id="GO:0006508">
    <property type="term" value="P:proteolysis"/>
    <property type="evidence" value="ECO:0007669"/>
    <property type="project" value="InterPro"/>
</dbReference>
<evidence type="ECO:0000256" key="5">
    <source>
        <dbReference type="SAM" id="SignalP"/>
    </source>
</evidence>
<dbReference type="InterPro" id="IPR038765">
    <property type="entry name" value="Papain-like_cys_pep_sf"/>
</dbReference>
<dbReference type="CDD" id="cd02248">
    <property type="entry name" value="Peptidase_C1A"/>
    <property type="match status" value="1"/>
</dbReference>
<evidence type="ECO:0000256" key="1">
    <source>
        <dbReference type="ARBA" id="ARBA00008455"/>
    </source>
</evidence>
<dbReference type="PANTHER" id="PTHR12411">
    <property type="entry name" value="CYSTEINE PROTEASE FAMILY C1-RELATED"/>
    <property type="match status" value="1"/>
</dbReference>
<dbReference type="PROSITE" id="PS00640">
    <property type="entry name" value="THIOL_PROTEASE_ASN"/>
    <property type="match status" value="1"/>
</dbReference>
<evidence type="ECO:0000259" key="6">
    <source>
        <dbReference type="SMART" id="SM00645"/>
    </source>
</evidence>
<evidence type="ECO:0000256" key="2">
    <source>
        <dbReference type="ARBA" id="ARBA00023145"/>
    </source>
</evidence>
<dbReference type="Gene3D" id="3.90.70.10">
    <property type="entry name" value="Cysteine proteinases"/>
    <property type="match status" value="1"/>
</dbReference>
<dbReference type="InterPro" id="IPR000169">
    <property type="entry name" value="Pept_cys_AS"/>
</dbReference>
<dbReference type="PROSITE" id="PS00639">
    <property type="entry name" value="THIOL_PROTEASE_HIS"/>
    <property type="match status" value="1"/>
</dbReference>
<dbReference type="Proteomes" id="UP001146120">
    <property type="component" value="Unassembled WGS sequence"/>
</dbReference>
<comment type="caution">
    <text evidence="7">The sequence shown here is derived from an EMBL/GenBank/DDBJ whole genome shotgun (WGS) entry which is preliminary data.</text>
</comment>
<keyword evidence="8" id="KW-1185">Reference proteome</keyword>
<feature type="chain" id="PRO_5043999516" description="Peptidase C1A papain C-terminal domain-containing protein" evidence="5">
    <location>
        <begin position="20"/>
        <end position="511"/>
    </location>
</feature>
<dbReference type="InterPro" id="IPR039417">
    <property type="entry name" value="Peptidase_C1A_papain-like"/>
</dbReference>
<protein>
    <recommendedName>
        <fullName evidence="6">Peptidase C1A papain C-terminal domain-containing protein</fullName>
    </recommendedName>
</protein>
<proteinExistence type="inferred from homology"/>
<dbReference type="AlphaFoldDB" id="A0AAV2Z4B6"/>
<dbReference type="InterPro" id="IPR025661">
    <property type="entry name" value="Pept_asp_AS"/>
</dbReference>
<dbReference type="InterPro" id="IPR013128">
    <property type="entry name" value="Peptidase_C1A"/>
</dbReference>
<dbReference type="InterPro" id="IPR000668">
    <property type="entry name" value="Peptidase_C1A_C"/>
</dbReference>
<name>A0AAV2Z4B6_9STRA</name>
<reference evidence="7" key="2">
    <citation type="journal article" date="2023" name="Microbiol Resour">
        <title>Decontamination and Annotation of the Draft Genome Sequence of the Oomycete Lagenidium giganteum ARSEF 373.</title>
        <authorList>
            <person name="Morgan W.R."/>
            <person name="Tartar A."/>
        </authorList>
    </citation>
    <scope>NUCLEOTIDE SEQUENCE</scope>
    <source>
        <strain evidence="7">ARSEF 373</strain>
    </source>
</reference>
<feature type="transmembrane region" description="Helical" evidence="4">
    <location>
        <begin position="447"/>
        <end position="467"/>
    </location>
</feature>
<keyword evidence="5" id="KW-0732">Signal</keyword>
<dbReference type="SUPFAM" id="SSF54001">
    <property type="entry name" value="Cysteine proteinases"/>
    <property type="match status" value="1"/>
</dbReference>
<organism evidence="7 8">
    <name type="scientific">Lagenidium giganteum</name>
    <dbReference type="NCBI Taxonomy" id="4803"/>
    <lineage>
        <taxon>Eukaryota</taxon>
        <taxon>Sar</taxon>
        <taxon>Stramenopiles</taxon>
        <taxon>Oomycota</taxon>
        <taxon>Peronosporomycetes</taxon>
        <taxon>Pythiales</taxon>
        <taxon>Pythiaceae</taxon>
    </lineage>
</organism>
<reference evidence="7" key="1">
    <citation type="submission" date="2022-11" db="EMBL/GenBank/DDBJ databases">
        <authorList>
            <person name="Morgan W.R."/>
            <person name="Tartar A."/>
        </authorList>
    </citation>
    <scope>NUCLEOTIDE SEQUENCE</scope>
    <source>
        <strain evidence="7">ARSEF 373</strain>
    </source>
</reference>
<keyword evidence="4" id="KW-0812">Transmembrane</keyword>
<evidence type="ECO:0000256" key="4">
    <source>
        <dbReference type="SAM" id="Phobius"/>
    </source>
</evidence>
<keyword evidence="3" id="KW-1015">Disulfide bond</keyword>
<dbReference type="EMBL" id="DAKRPA010000067">
    <property type="protein sequence ID" value="DBA00224.1"/>
    <property type="molecule type" value="Genomic_DNA"/>
</dbReference>
<evidence type="ECO:0000313" key="7">
    <source>
        <dbReference type="EMBL" id="DBA00224.1"/>
    </source>
</evidence>
<dbReference type="SMART" id="SM00645">
    <property type="entry name" value="Pept_C1"/>
    <property type="match status" value="1"/>
</dbReference>
<keyword evidence="2" id="KW-0865">Zymogen</keyword>
<dbReference type="PROSITE" id="PS00139">
    <property type="entry name" value="THIOL_PROTEASE_CYS"/>
    <property type="match status" value="1"/>
</dbReference>
<dbReference type="GO" id="GO:0008234">
    <property type="term" value="F:cysteine-type peptidase activity"/>
    <property type="evidence" value="ECO:0007669"/>
    <property type="project" value="InterPro"/>
</dbReference>
<evidence type="ECO:0000313" key="8">
    <source>
        <dbReference type="Proteomes" id="UP001146120"/>
    </source>
</evidence>